<dbReference type="GO" id="GO:0005737">
    <property type="term" value="C:cytoplasm"/>
    <property type="evidence" value="ECO:0007669"/>
    <property type="project" value="UniProtKB-SubCell"/>
</dbReference>
<evidence type="ECO:0000256" key="3">
    <source>
        <dbReference type="ARBA" id="ARBA00022490"/>
    </source>
</evidence>
<feature type="compositionally biased region" description="Basic and acidic residues" evidence="7">
    <location>
        <begin position="761"/>
        <end position="772"/>
    </location>
</feature>
<feature type="region of interest" description="Disordered" evidence="7">
    <location>
        <begin position="761"/>
        <end position="785"/>
    </location>
</feature>
<dbReference type="SMART" id="SM00320">
    <property type="entry name" value="WD40"/>
    <property type="match status" value="3"/>
</dbReference>
<dbReference type="InterPro" id="IPR025659">
    <property type="entry name" value="Tubby-like_C"/>
</dbReference>
<evidence type="ECO:0000256" key="1">
    <source>
        <dbReference type="ARBA" id="ARBA00004496"/>
    </source>
</evidence>
<evidence type="ECO:0000256" key="4">
    <source>
        <dbReference type="ARBA" id="ARBA00022574"/>
    </source>
</evidence>
<feature type="repeat" description="WD" evidence="6">
    <location>
        <begin position="50"/>
        <end position="81"/>
    </location>
</feature>
<dbReference type="PANTHER" id="PTHR16517:SF2">
    <property type="entry name" value="TUBBY-RELATED PROTEIN 4"/>
    <property type="match status" value="1"/>
</dbReference>
<comment type="caution">
    <text evidence="10">The sequence shown here is derived from an EMBL/GenBank/DDBJ whole genome shotgun (WGS) entry which is preliminary data.</text>
</comment>
<dbReference type="EMBL" id="CAJFCV020000001">
    <property type="protein sequence ID" value="CAG9080270.1"/>
    <property type="molecule type" value="Genomic_DNA"/>
</dbReference>
<sequence length="1129" mass="128746">MSSGIIAMSDTRGLLASGTQNGVVGIAVTDTALPESFSESDLSRRYNYNLRGHHAKIQRVAWNSTMTKLGSCDENGVIYVWVPNEERWSVELVNDRGLKVRDFDWSPNGAAALILYEDNFVLIGSASGQRIWSNTFLNQVNCGTWSPNSKELVLGLETGQIQVFNDQGTIITERQLLQVGVFKLAFSPIREDEEEHQKWTLAAVSMDDQILFLNTQYEVELYGWKSRDPIRSIHWSSSGKMLSVVCSTGRIVILNQQGRPIHSFLPPIMFDDEPTVFTWAHKDEMVIIAAGSTLAVGRVSHGVPPLTELVSYQLWLGAGRTGRFANRLKLPQRPTSIIKQFDRHVIRCRVPSYDKMCRFVCEPTFWRWYCTIMPIPRKSYQYMLCVEHLGGMIPVLIGRQINRVIPQFLISLPPSTAYTTPGYSYGPWAIKDHSVGPRWSYAADCNVNLPMPNYSFTHDLEPMPPSGIEDPSETSGYAQTIAKRKLQEDILLAHQPEPRNSVWRRSKRRIKKFMSKRLANPIVKSNRVLCHVSSNVWCTRFKITSPGIRDLPPTLAHVVYKTSVLHLQPRQMGIALCDLRPLTKTLPLPVNQNLVAERSGLRNFRSADSSPAIFRPVDRPRTARGPRTLQQVNADINDDQNNNNNRPVAPIRPTLIDPILRFEQQQQQLQPIPPHQRQFMTYAETRARLRERRPIQRVPVAQIQQPDPVQNHQTRRRSRARTLRNHLLRRTDQQQDQQSLLQHAHLDNIQEAELIGPRIEEERRAEEAEEARPASPAAPADEELFEEERRLYSNVLLEYESLRTAVDEHITNMRRIAAELTQTKPKLAKRKPEKTKKSAPKRKEKSKKSNDQTDQSVQTEQPRLSWQHKLDSLDFIDEESKEESTSEERTHLLPPDTPPPPPPDFRPSTSESTTSADSRTKNDIIHTLNRLADLRLKGGRKEPETPEDRNRLLEDEADNDVPRSPSVDDMRAQLRDIAGQLGQLEEAIRTNSMLSDLHQRVQNLKSTLGDTPHAVDVLDTKRRKNIDEDVLEVQSERADSPQSTQQQYGVIRVANKTPFWNEESQVYQLDFGGRVTQESAKNFQIEHESEQVMQFGRIENGAYTLDFCTPLSAVQAFGIALASITQRLK</sequence>
<comment type="similarity">
    <text evidence="2">Belongs to the TUB family.</text>
</comment>
<dbReference type="PANTHER" id="PTHR16517">
    <property type="entry name" value="TUBBY-RELATED"/>
    <property type="match status" value="1"/>
</dbReference>
<feature type="compositionally biased region" description="Basic residues" evidence="7">
    <location>
        <begin position="826"/>
        <end position="846"/>
    </location>
</feature>
<feature type="compositionally biased region" description="Polar residues" evidence="7">
    <location>
        <begin position="907"/>
        <end position="917"/>
    </location>
</feature>
<evidence type="ECO:0000256" key="2">
    <source>
        <dbReference type="ARBA" id="ARBA00007129"/>
    </source>
</evidence>
<dbReference type="Proteomes" id="UP000582659">
    <property type="component" value="Unassembled WGS sequence"/>
</dbReference>
<dbReference type="InterPro" id="IPR001680">
    <property type="entry name" value="WD40_rpt"/>
</dbReference>
<evidence type="ECO:0000313" key="10">
    <source>
        <dbReference type="EMBL" id="CAD5208113.1"/>
    </source>
</evidence>
<dbReference type="SUPFAM" id="SSF50978">
    <property type="entry name" value="WD40 repeat-like"/>
    <property type="match status" value="1"/>
</dbReference>
<feature type="region of interest" description="Disordered" evidence="7">
    <location>
        <begin position="693"/>
        <end position="718"/>
    </location>
</feature>
<feature type="compositionally biased region" description="Basic and acidic residues" evidence="7">
    <location>
        <begin position="932"/>
        <end position="954"/>
    </location>
</feature>
<dbReference type="InterPro" id="IPR056159">
    <property type="entry name" value="Beta-prop_IFT121_TULP_N"/>
</dbReference>
<dbReference type="OrthoDB" id="8775810at2759"/>
<evidence type="ECO:0000256" key="6">
    <source>
        <dbReference type="PROSITE-ProRule" id="PRU00221"/>
    </source>
</evidence>
<dbReference type="InterPro" id="IPR015943">
    <property type="entry name" value="WD40/YVTN_repeat-like_dom_sf"/>
</dbReference>
<evidence type="ECO:0000256" key="7">
    <source>
        <dbReference type="SAM" id="MobiDB-lite"/>
    </source>
</evidence>
<keyword evidence="11" id="KW-1185">Reference proteome</keyword>
<dbReference type="InterPro" id="IPR000007">
    <property type="entry name" value="Tubby_C"/>
</dbReference>
<feature type="compositionally biased region" description="Polar residues" evidence="7">
    <location>
        <begin position="852"/>
        <end position="864"/>
    </location>
</feature>
<feature type="region of interest" description="Disordered" evidence="7">
    <location>
        <begin position="819"/>
        <end position="967"/>
    </location>
</feature>
<evidence type="ECO:0000259" key="8">
    <source>
        <dbReference type="Pfam" id="PF01167"/>
    </source>
</evidence>
<dbReference type="PRINTS" id="PR01573">
    <property type="entry name" value="SUPERTUBBY"/>
</dbReference>
<dbReference type="EMBL" id="CAJFDI010000001">
    <property type="protein sequence ID" value="CAD5208113.1"/>
    <property type="molecule type" value="Genomic_DNA"/>
</dbReference>
<feature type="domain" description="IFT121/TULP4 N-terminal" evidence="9">
    <location>
        <begin position="6"/>
        <end position="248"/>
    </location>
</feature>
<accession>A0A7I8XEQ4</accession>
<dbReference type="InterPro" id="IPR036322">
    <property type="entry name" value="WD40_repeat_dom_sf"/>
</dbReference>
<comment type="subcellular location">
    <subcellularLocation>
        <location evidence="1">Cytoplasm</location>
    </subcellularLocation>
</comment>
<organism evidence="10 11">
    <name type="scientific">Bursaphelenchus xylophilus</name>
    <name type="common">Pinewood nematode worm</name>
    <name type="synonym">Aphelenchoides xylophilus</name>
    <dbReference type="NCBI Taxonomy" id="6326"/>
    <lineage>
        <taxon>Eukaryota</taxon>
        <taxon>Metazoa</taxon>
        <taxon>Ecdysozoa</taxon>
        <taxon>Nematoda</taxon>
        <taxon>Chromadorea</taxon>
        <taxon>Rhabditida</taxon>
        <taxon>Tylenchina</taxon>
        <taxon>Tylenchomorpha</taxon>
        <taxon>Aphelenchoidea</taxon>
        <taxon>Aphelenchoididae</taxon>
        <taxon>Bursaphelenchus</taxon>
    </lineage>
</organism>
<reference evidence="10" key="1">
    <citation type="submission" date="2020-09" db="EMBL/GenBank/DDBJ databases">
        <authorList>
            <person name="Kikuchi T."/>
        </authorList>
    </citation>
    <scope>NUCLEOTIDE SEQUENCE</scope>
    <source>
        <strain evidence="10">Ka4C1</strain>
    </source>
</reference>
<dbReference type="PROSITE" id="PS50082">
    <property type="entry name" value="WD_REPEATS_2"/>
    <property type="match status" value="1"/>
</dbReference>
<keyword evidence="4 6" id="KW-0853">WD repeat</keyword>
<evidence type="ECO:0000313" key="11">
    <source>
        <dbReference type="Proteomes" id="UP000659654"/>
    </source>
</evidence>
<evidence type="ECO:0000259" key="9">
    <source>
        <dbReference type="Pfam" id="PF24797"/>
    </source>
</evidence>
<dbReference type="Gene3D" id="3.20.90.10">
    <property type="entry name" value="Tubby Protein, Chain A"/>
    <property type="match status" value="1"/>
</dbReference>
<keyword evidence="3" id="KW-0963">Cytoplasm</keyword>
<protein>
    <submittedName>
        <fullName evidence="10">(pine wood nematode) hypothetical protein</fullName>
    </submittedName>
</protein>
<dbReference type="Proteomes" id="UP000659654">
    <property type="component" value="Unassembled WGS sequence"/>
</dbReference>
<dbReference type="AlphaFoldDB" id="A0A7I8XEQ4"/>
<proteinExistence type="inferred from homology"/>
<dbReference type="Pfam" id="PF24797">
    <property type="entry name" value="Beta-prop_WDR35_TULP_N"/>
    <property type="match status" value="1"/>
</dbReference>
<evidence type="ECO:0000256" key="5">
    <source>
        <dbReference type="ARBA" id="ARBA00022737"/>
    </source>
</evidence>
<dbReference type="Pfam" id="PF01167">
    <property type="entry name" value="Tub"/>
    <property type="match status" value="1"/>
</dbReference>
<keyword evidence="5" id="KW-0677">Repeat</keyword>
<feature type="compositionally biased region" description="Pro residues" evidence="7">
    <location>
        <begin position="895"/>
        <end position="905"/>
    </location>
</feature>
<gene>
    <name evidence="10" type="ORF">BXYJ_LOCUS349</name>
</gene>
<feature type="domain" description="Tubby C-terminal" evidence="8">
    <location>
        <begin position="1035"/>
        <end position="1124"/>
    </location>
</feature>
<dbReference type="SUPFAM" id="SSF54518">
    <property type="entry name" value="Tubby C-terminal domain-like"/>
    <property type="match status" value="1"/>
</dbReference>
<name>A0A7I8XEQ4_BURXY</name>
<feature type="compositionally biased region" description="Basic and acidic residues" evidence="7">
    <location>
        <begin position="882"/>
        <end position="891"/>
    </location>
</feature>
<dbReference type="Gene3D" id="2.130.10.10">
    <property type="entry name" value="YVTN repeat-like/Quinoprotein amine dehydrogenase"/>
    <property type="match status" value="1"/>
</dbReference>